<dbReference type="EMBL" id="BIMW01000072">
    <property type="protein sequence ID" value="GCE93389.1"/>
    <property type="molecule type" value="Genomic_DNA"/>
</dbReference>
<dbReference type="InterPro" id="IPR011060">
    <property type="entry name" value="RibuloseP-bd_barrel"/>
</dbReference>
<evidence type="ECO:0000259" key="9">
    <source>
        <dbReference type="SMART" id="SM00934"/>
    </source>
</evidence>
<comment type="caution">
    <text evidence="10">The sequence shown here is derived from an EMBL/GenBank/DDBJ whole genome shotgun (WGS) entry which is preliminary data.</text>
</comment>
<feature type="binding site" evidence="7">
    <location>
        <position position="151"/>
    </location>
    <ligand>
        <name>substrate</name>
    </ligand>
</feature>
<feature type="binding site" evidence="7">
    <location>
        <begin position="87"/>
        <end position="96"/>
    </location>
    <ligand>
        <name>substrate</name>
    </ligand>
</feature>
<feature type="binding site" evidence="7">
    <location>
        <position position="213"/>
    </location>
    <ligand>
        <name>substrate</name>
    </ligand>
</feature>
<dbReference type="InterPro" id="IPR001754">
    <property type="entry name" value="OMPdeCOase_dom"/>
</dbReference>
<dbReference type="SMART" id="SM00934">
    <property type="entry name" value="OMPdecase"/>
    <property type="match status" value="1"/>
</dbReference>
<dbReference type="SUPFAM" id="SSF51366">
    <property type="entry name" value="Ribulose-phoshate binding barrel"/>
    <property type="match status" value="1"/>
</dbReference>
<feature type="binding site" evidence="7">
    <location>
        <position position="39"/>
    </location>
    <ligand>
        <name>substrate</name>
    </ligand>
</feature>
<dbReference type="InterPro" id="IPR018089">
    <property type="entry name" value="OMPdecase_AS"/>
</dbReference>
<comment type="pathway">
    <text evidence="2 7 8">Pyrimidine metabolism; UMP biosynthesis via de novo pathway; UMP from orotate: step 2/2.</text>
</comment>
<comment type="catalytic activity">
    <reaction evidence="6 7 8">
        <text>orotidine 5'-phosphate + H(+) = UMP + CO2</text>
        <dbReference type="Rhea" id="RHEA:11596"/>
        <dbReference type="ChEBI" id="CHEBI:15378"/>
        <dbReference type="ChEBI" id="CHEBI:16526"/>
        <dbReference type="ChEBI" id="CHEBI:57538"/>
        <dbReference type="ChEBI" id="CHEBI:57865"/>
        <dbReference type="EC" id="4.1.1.23"/>
    </reaction>
</comment>
<evidence type="ECO:0000256" key="7">
    <source>
        <dbReference type="HAMAP-Rule" id="MF_01200"/>
    </source>
</evidence>
<evidence type="ECO:0000256" key="4">
    <source>
        <dbReference type="ARBA" id="ARBA00022975"/>
    </source>
</evidence>
<feature type="domain" description="Orotidine 5'-phosphate decarboxylase" evidence="9">
    <location>
        <begin position="33"/>
        <end position="258"/>
    </location>
</feature>
<comment type="similarity">
    <text evidence="7">Belongs to the OMP decarboxylase family. Type 1 subfamily.</text>
</comment>
<sequence>MSNQESADFIGLILTVKFANLLPQNIPNMTIDKVIVPLDVSSQADAIALIETLPQVTFWKVGLELFVSCGPQILKQLKQRNKRIFLDLKFHDIPNTVAGACRAAARYGVDLITIHATAGKVALKAAQSAAEMGANEAGVPVPKLIAISLLTSLNARELALDLKIPLELPEYALQMALLGQECGLAGAVCSPQEVAQLRRTCGDDFLLVCPGVRPSWASKGDQKRSLTPSEALKAGANYLVIGRPITEANNPMTALKLISQELDAAEKIVK</sequence>
<gene>
    <name evidence="7 10" type="primary">pyrF</name>
    <name evidence="10" type="ORF">NIES46_14390</name>
</gene>
<comment type="function">
    <text evidence="1 7">Catalyzes the decarboxylation of orotidine 5'-monophosphate (OMP) to uridine 5'-monophosphate (UMP).</text>
</comment>
<protein>
    <recommendedName>
        <fullName evidence="7">Orotidine 5'-phosphate decarboxylase</fullName>
        <ecNumber evidence="7">4.1.1.23</ecNumber>
    </recommendedName>
    <alternativeName>
        <fullName evidence="7">OMP decarboxylase</fullName>
        <shortName evidence="7">OMPDCase</shortName>
        <shortName evidence="7">OMPdecase</shortName>
    </alternativeName>
</protein>
<feature type="active site" description="Proton donor" evidence="7">
    <location>
        <position position="89"/>
    </location>
</feature>
<accession>A0A5M3T7G6</accession>
<evidence type="ECO:0000256" key="6">
    <source>
        <dbReference type="ARBA" id="ARBA00049157"/>
    </source>
</evidence>
<keyword evidence="3 7" id="KW-0210">Decarboxylase</keyword>
<keyword evidence="4 7" id="KW-0665">Pyrimidine biosynthesis</keyword>
<evidence type="ECO:0000256" key="8">
    <source>
        <dbReference type="RuleBase" id="RU000512"/>
    </source>
</evidence>
<feature type="binding site" evidence="7">
    <location>
        <position position="222"/>
    </location>
    <ligand>
        <name>substrate</name>
    </ligand>
</feature>
<dbReference type="Proteomes" id="UP000326169">
    <property type="component" value="Unassembled WGS sequence"/>
</dbReference>
<organism evidence="10 11">
    <name type="scientific">Limnospira platensis NIES-46</name>
    <dbReference type="NCBI Taxonomy" id="1236695"/>
    <lineage>
        <taxon>Bacteria</taxon>
        <taxon>Bacillati</taxon>
        <taxon>Cyanobacteriota</taxon>
        <taxon>Cyanophyceae</taxon>
        <taxon>Oscillatoriophycideae</taxon>
        <taxon>Oscillatoriales</taxon>
        <taxon>Sirenicapillariaceae</taxon>
        <taxon>Limnospira</taxon>
    </lineage>
</organism>
<dbReference type="InterPro" id="IPR047596">
    <property type="entry name" value="OMPdecase_bac"/>
</dbReference>
<evidence type="ECO:0000256" key="3">
    <source>
        <dbReference type="ARBA" id="ARBA00022793"/>
    </source>
</evidence>
<dbReference type="PROSITE" id="PS00156">
    <property type="entry name" value="OMPDECASE"/>
    <property type="match status" value="1"/>
</dbReference>
<feature type="binding site" evidence="7">
    <location>
        <position position="243"/>
    </location>
    <ligand>
        <name>substrate</name>
    </ligand>
</feature>
<evidence type="ECO:0000313" key="11">
    <source>
        <dbReference type="Proteomes" id="UP000326169"/>
    </source>
</evidence>
<dbReference type="Pfam" id="PF00215">
    <property type="entry name" value="OMPdecase"/>
    <property type="match status" value="1"/>
</dbReference>
<dbReference type="InterPro" id="IPR013785">
    <property type="entry name" value="Aldolase_TIM"/>
</dbReference>
<dbReference type="NCBIfam" id="TIGR01740">
    <property type="entry name" value="pyrF"/>
    <property type="match status" value="1"/>
</dbReference>
<reference evidence="10 11" key="1">
    <citation type="journal article" date="2019" name="J Genomics">
        <title>The Draft Genome of a Hydrogen-producing Cyanobacterium, Arthrospira platensis NIES-46.</title>
        <authorList>
            <person name="Suzuki S."/>
            <person name="Yamaguchi H."/>
            <person name="Kawachi M."/>
        </authorList>
    </citation>
    <scope>NUCLEOTIDE SEQUENCE [LARGE SCALE GENOMIC DNA]</scope>
    <source>
        <strain evidence="10 11">NIES-46</strain>
    </source>
</reference>
<feature type="binding site" evidence="7">
    <location>
        <position position="60"/>
    </location>
    <ligand>
        <name>substrate</name>
    </ligand>
</feature>
<evidence type="ECO:0000256" key="1">
    <source>
        <dbReference type="ARBA" id="ARBA00002356"/>
    </source>
</evidence>
<dbReference type="CDD" id="cd04725">
    <property type="entry name" value="OMP_decarboxylase_like"/>
    <property type="match status" value="1"/>
</dbReference>
<dbReference type="NCBIfam" id="NF001273">
    <property type="entry name" value="PRK00230.1"/>
    <property type="match status" value="1"/>
</dbReference>
<evidence type="ECO:0000256" key="2">
    <source>
        <dbReference type="ARBA" id="ARBA00004861"/>
    </source>
</evidence>
<dbReference type="InterPro" id="IPR014732">
    <property type="entry name" value="OMPdecase"/>
</dbReference>
<dbReference type="PANTHER" id="PTHR32119:SF2">
    <property type="entry name" value="OROTIDINE 5'-PHOSPHATE DECARBOXYLASE"/>
    <property type="match status" value="1"/>
</dbReference>
<dbReference type="Gene3D" id="3.20.20.70">
    <property type="entry name" value="Aldolase class I"/>
    <property type="match status" value="1"/>
</dbReference>
<keyword evidence="11" id="KW-1185">Reference proteome</keyword>
<dbReference type="EC" id="4.1.1.23" evidence="7"/>
<comment type="subunit">
    <text evidence="7">Homodimer.</text>
</comment>
<name>A0A5M3T7G6_LIMPL</name>
<dbReference type="PANTHER" id="PTHR32119">
    <property type="entry name" value="OROTIDINE 5'-PHOSPHATE DECARBOXYLASE"/>
    <property type="match status" value="1"/>
</dbReference>
<proteinExistence type="inferred from homology"/>
<evidence type="ECO:0000256" key="5">
    <source>
        <dbReference type="ARBA" id="ARBA00023239"/>
    </source>
</evidence>
<evidence type="ECO:0000313" key="10">
    <source>
        <dbReference type="EMBL" id="GCE93389.1"/>
    </source>
</evidence>
<feature type="binding site" evidence="7">
    <location>
        <position position="242"/>
    </location>
    <ligand>
        <name>substrate</name>
    </ligand>
</feature>
<dbReference type="HAMAP" id="MF_01200_B">
    <property type="entry name" value="OMPdecase_type1_B"/>
    <property type="match status" value="1"/>
</dbReference>
<keyword evidence="5 7" id="KW-0456">Lyase</keyword>